<keyword evidence="3" id="KW-1185">Reference proteome</keyword>
<keyword evidence="1" id="KW-1133">Transmembrane helix</keyword>
<name>A0A4Y2WPN2_ARAVE</name>
<dbReference type="OrthoDB" id="6432042at2759"/>
<protein>
    <submittedName>
        <fullName evidence="2">Uncharacterized protein</fullName>
    </submittedName>
</protein>
<proteinExistence type="predicted"/>
<dbReference type="EMBL" id="BGPR01063476">
    <property type="protein sequence ID" value="GBO38666.1"/>
    <property type="molecule type" value="Genomic_DNA"/>
</dbReference>
<dbReference type="AlphaFoldDB" id="A0A4Y2WPN2"/>
<dbReference type="Proteomes" id="UP000499080">
    <property type="component" value="Unassembled WGS sequence"/>
</dbReference>
<feature type="transmembrane region" description="Helical" evidence="1">
    <location>
        <begin position="6"/>
        <end position="28"/>
    </location>
</feature>
<reference evidence="2 3" key="1">
    <citation type="journal article" date="2019" name="Sci. Rep.">
        <title>Orb-weaving spider Araneus ventricosus genome elucidates the spidroin gene catalogue.</title>
        <authorList>
            <person name="Kono N."/>
            <person name="Nakamura H."/>
            <person name="Ohtoshi R."/>
            <person name="Moran D.A.P."/>
            <person name="Shinohara A."/>
            <person name="Yoshida Y."/>
            <person name="Fujiwara M."/>
            <person name="Mori M."/>
            <person name="Tomita M."/>
            <person name="Arakawa K."/>
        </authorList>
    </citation>
    <scope>NUCLEOTIDE SEQUENCE [LARGE SCALE GENOMIC DNA]</scope>
</reference>
<evidence type="ECO:0000256" key="1">
    <source>
        <dbReference type="SAM" id="Phobius"/>
    </source>
</evidence>
<sequence>MDEYLLHSILYETITVLIILSAKTYALLRNLVEPEKQKDRSFQTLTVILEKQLNPKPLDISERFRFRNRNQIKEESGGISCPAEESIKEL</sequence>
<comment type="caution">
    <text evidence="2">The sequence shown here is derived from an EMBL/GenBank/DDBJ whole genome shotgun (WGS) entry which is preliminary data.</text>
</comment>
<keyword evidence="1" id="KW-0472">Membrane</keyword>
<evidence type="ECO:0000313" key="3">
    <source>
        <dbReference type="Proteomes" id="UP000499080"/>
    </source>
</evidence>
<keyword evidence="1" id="KW-0812">Transmembrane</keyword>
<accession>A0A4Y2WPN2</accession>
<evidence type="ECO:0000313" key="2">
    <source>
        <dbReference type="EMBL" id="GBO38666.1"/>
    </source>
</evidence>
<gene>
    <name evidence="2" type="ORF">AVEN_76068_1</name>
</gene>
<organism evidence="2 3">
    <name type="scientific">Araneus ventricosus</name>
    <name type="common">Orbweaver spider</name>
    <name type="synonym">Epeira ventricosa</name>
    <dbReference type="NCBI Taxonomy" id="182803"/>
    <lineage>
        <taxon>Eukaryota</taxon>
        <taxon>Metazoa</taxon>
        <taxon>Ecdysozoa</taxon>
        <taxon>Arthropoda</taxon>
        <taxon>Chelicerata</taxon>
        <taxon>Arachnida</taxon>
        <taxon>Araneae</taxon>
        <taxon>Araneomorphae</taxon>
        <taxon>Entelegynae</taxon>
        <taxon>Araneoidea</taxon>
        <taxon>Araneidae</taxon>
        <taxon>Araneus</taxon>
    </lineage>
</organism>